<reference evidence="3 4" key="1">
    <citation type="submission" date="2020-08" db="EMBL/GenBank/DDBJ databases">
        <title>Sequencing the genomes of 1000 actinobacteria strains.</title>
        <authorList>
            <person name="Klenk H.-P."/>
        </authorList>
    </citation>
    <scope>NUCLEOTIDE SEQUENCE [LARGE SCALE GENOMIC DNA]</scope>
    <source>
        <strain evidence="3 4">DSM 45784</strain>
    </source>
</reference>
<feature type="compositionally biased region" description="Basic and acidic residues" evidence="1">
    <location>
        <begin position="309"/>
        <end position="321"/>
    </location>
</feature>
<protein>
    <submittedName>
        <fullName evidence="3">Uncharacterized protein</fullName>
    </submittedName>
</protein>
<feature type="transmembrane region" description="Helical" evidence="2">
    <location>
        <begin position="261"/>
        <end position="279"/>
    </location>
</feature>
<comment type="caution">
    <text evidence="3">The sequence shown here is derived from an EMBL/GenBank/DDBJ whole genome shotgun (WGS) entry which is preliminary data.</text>
</comment>
<feature type="region of interest" description="Disordered" evidence="1">
    <location>
        <begin position="430"/>
        <end position="451"/>
    </location>
</feature>
<feature type="transmembrane region" description="Helical" evidence="2">
    <location>
        <begin position="176"/>
        <end position="195"/>
    </location>
</feature>
<keyword evidence="2" id="KW-0812">Transmembrane</keyword>
<dbReference type="RefSeq" id="WP_184884349.1">
    <property type="nucleotide sequence ID" value="NZ_BOOV01000001.1"/>
</dbReference>
<dbReference type="AlphaFoldDB" id="A0A7W7DE71"/>
<keyword evidence="2" id="KW-0472">Membrane</keyword>
<evidence type="ECO:0000256" key="2">
    <source>
        <dbReference type="SAM" id="Phobius"/>
    </source>
</evidence>
<feature type="transmembrane region" description="Helical" evidence="2">
    <location>
        <begin position="138"/>
        <end position="155"/>
    </location>
</feature>
<keyword evidence="2" id="KW-1133">Transmembrane helix</keyword>
<dbReference type="EMBL" id="JACHND010000001">
    <property type="protein sequence ID" value="MBB4703743.1"/>
    <property type="molecule type" value="Genomic_DNA"/>
</dbReference>
<gene>
    <name evidence="3" type="ORF">BJ982_005287</name>
</gene>
<feature type="compositionally biased region" description="Pro residues" evidence="1">
    <location>
        <begin position="435"/>
        <end position="444"/>
    </location>
</feature>
<feature type="transmembrane region" description="Helical" evidence="2">
    <location>
        <begin position="234"/>
        <end position="255"/>
    </location>
</feature>
<evidence type="ECO:0000313" key="3">
    <source>
        <dbReference type="EMBL" id="MBB4703743.1"/>
    </source>
</evidence>
<dbReference type="Proteomes" id="UP000542210">
    <property type="component" value="Unassembled WGS sequence"/>
</dbReference>
<feature type="transmembrane region" description="Helical" evidence="2">
    <location>
        <begin position="106"/>
        <end position="132"/>
    </location>
</feature>
<proteinExistence type="predicted"/>
<keyword evidence="4" id="KW-1185">Reference proteome</keyword>
<evidence type="ECO:0000313" key="4">
    <source>
        <dbReference type="Proteomes" id="UP000542210"/>
    </source>
</evidence>
<feature type="transmembrane region" description="Helical" evidence="2">
    <location>
        <begin position="353"/>
        <end position="372"/>
    </location>
</feature>
<accession>A0A7W7DE71</accession>
<feature type="region of interest" description="Disordered" evidence="1">
    <location>
        <begin position="1"/>
        <end position="48"/>
    </location>
</feature>
<name>A0A7W7DE71_9ACTN</name>
<organism evidence="3 4">
    <name type="scientific">Sphaerisporangium siamense</name>
    <dbReference type="NCBI Taxonomy" id="795645"/>
    <lineage>
        <taxon>Bacteria</taxon>
        <taxon>Bacillati</taxon>
        <taxon>Actinomycetota</taxon>
        <taxon>Actinomycetes</taxon>
        <taxon>Streptosporangiales</taxon>
        <taxon>Streptosporangiaceae</taxon>
        <taxon>Sphaerisporangium</taxon>
    </lineage>
</organism>
<evidence type="ECO:0000256" key="1">
    <source>
        <dbReference type="SAM" id="MobiDB-lite"/>
    </source>
</evidence>
<feature type="transmembrane region" description="Helical" evidence="2">
    <location>
        <begin position="408"/>
        <end position="426"/>
    </location>
</feature>
<sequence>MSRPEAVPPDDAVPPPGPIPSGGAVPRPGAVPPGGSAGADARVPAGAGTPADGAERLLSVAVWLLPEGRRQWGLAMRAELAGIESAPARWRFALGCLRVSLTRPRLLGTAACALLTLGVVAAALVTTGGVAYGPLRDALVGLVMVLLALPWLGRLRGPLGPAARTGTSRVLRAGGCVLVGAAAVLVITEFGAATAGAEEKAWVGLPILTCVLALYMTAFLAVTSTWSPAPARVLRIGGGCGAVAATAFTAPVLLWPPLPPSSAPALAAVTGATLAAMLITDRRPVSAGHETDAPGSQGPEPESLSEDGSEPKRSRAEDASRAEGCQAVGSQAQDSRAHHSGAQDSGVERGDQVLIGGVCAGVVAALAIFIVADGLLQVAASWVPHTSPANVAAADRLANDRAGAEDPYFGLLALGSLLATLLWALVRPRRRSPAPERPTPPPAEPDATTTA</sequence>
<feature type="region of interest" description="Disordered" evidence="1">
    <location>
        <begin position="285"/>
        <end position="347"/>
    </location>
</feature>
<feature type="transmembrane region" description="Helical" evidence="2">
    <location>
        <begin position="201"/>
        <end position="222"/>
    </location>
</feature>